<proteinExistence type="predicted"/>
<evidence type="ECO:0000259" key="1">
    <source>
        <dbReference type="PROSITE" id="PS50181"/>
    </source>
</evidence>
<gene>
    <name evidence="2" type="ORF">NLI96_g860</name>
</gene>
<dbReference type="SUPFAM" id="SSF81383">
    <property type="entry name" value="F-box domain"/>
    <property type="match status" value="1"/>
</dbReference>
<feature type="domain" description="F-box" evidence="1">
    <location>
        <begin position="13"/>
        <end position="59"/>
    </location>
</feature>
<comment type="caution">
    <text evidence="2">The sequence shown here is derived from an EMBL/GenBank/DDBJ whole genome shotgun (WGS) entry which is preliminary data.</text>
</comment>
<evidence type="ECO:0000313" key="3">
    <source>
        <dbReference type="Proteomes" id="UP001212997"/>
    </source>
</evidence>
<name>A0AAD5VBG3_9APHY</name>
<keyword evidence="3" id="KW-1185">Reference proteome</keyword>
<dbReference type="InterPro" id="IPR001810">
    <property type="entry name" value="F-box_dom"/>
</dbReference>
<dbReference type="Gene3D" id="1.20.1280.50">
    <property type="match status" value="1"/>
</dbReference>
<dbReference type="CDD" id="cd09917">
    <property type="entry name" value="F-box_SF"/>
    <property type="match status" value="1"/>
</dbReference>
<reference evidence="2" key="1">
    <citation type="submission" date="2022-07" db="EMBL/GenBank/DDBJ databases">
        <title>Genome Sequence of Physisporinus lineatus.</title>
        <authorList>
            <person name="Buettner E."/>
        </authorList>
    </citation>
    <scope>NUCLEOTIDE SEQUENCE</scope>
    <source>
        <strain evidence="2">VT162</strain>
    </source>
</reference>
<dbReference type="Pfam" id="PF12937">
    <property type="entry name" value="F-box-like"/>
    <property type="match status" value="1"/>
</dbReference>
<dbReference type="Proteomes" id="UP001212997">
    <property type="component" value="Unassembled WGS sequence"/>
</dbReference>
<dbReference type="PROSITE" id="PS50181">
    <property type="entry name" value="FBOX"/>
    <property type="match status" value="1"/>
</dbReference>
<sequence length="510" mass="57516">MSGEMRTMIGDFPLPSLGLPEELYEKIFAHLDAKTLLRCQSVCRYFHTIISSSPLLQYLIELEIAGLVDIHGAKLPVAESLSHLLAHQDLCNYNGVKFHEIDSTPKSDCIQSVYGNMIFRAYSRQDRMTDTIDVGHIQPMTGKTPSIKWWTIKTRLPFTSYYAHPSQGILALKNPYWGSDRQDGAPLMIQIISIATGRPVTNDEFLTIPQPLRERDRWSPDVLHVYFHGSVMAISFLNSPSDGFRAAILNWRRPRTIVYFEVARGWPFVFALASESTFVTQDGIEVALHSFDLSESDTGDSMSESPTPPTHIATFLFPETNFLSRRLIFMFSPPGDNAYDPSSCLFKEDPTQGYYLFSIDLGGGYRKFSVVVRESAFRVENVPSVPHTGQPPRIPWPQWGPQHSRWFTHSELGVIQPLLRYGSHMASPTRIIDLNPLRVARDAQRANAMGGSEEIKFVKTPSVIRRGSVFGEDIVSELSYGSYPYTVPPGRRVTAGDHWISWPRGISHAF</sequence>
<evidence type="ECO:0000313" key="2">
    <source>
        <dbReference type="EMBL" id="KAJ3491228.1"/>
    </source>
</evidence>
<dbReference type="InterPro" id="IPR036047">
    <property type="entry name" value="F-box-like_dom_sf"/>
</dbReference>
<dbReference type="EMBL" id="JANAWD010000015">
    <property type="protein sequence ID" value="KAJ3491228.1"/>
    <property type="molecule type" value="Genomic_DNA"/>
</dbReference>
<dbReference type="SMART" id="SM00256">
    <property type="entry name" value="FBOX"/>
    <property type="match status" value="1"/>
</dbReference>
<dbReference type="AlphaFoldDB" id="A0AAD5VBG3"/>
<protein>
    <recommendedName>
        <fullName evidence="1">F-box domain-containing protein</fullName>
    </recommendedName>
</protein>
<organism evidence="2 3">
    <name type="scientific">Meripilus lineatus</name>
    <dbReference type="NCBI Taxonomy" id="2056292"/>
    <lineage>
        <taxon>Eukaryota</taxon>
        <taxon>Fungi</taxon>
        <taxon>Dikarya</taxon>
        <taxon>Basidiomycota</taxon>
        <taxon>Agaricomycotina</taxon>
        <taxon>Agaricomycetes</taxon>
        <taxon>Polyporales</taxon>
        <taxon>Meripilaceae</taxon>
        <taxon>Meripilus</taxon>
    </lineage>
</organism>
<accession>A0AAD5VBG3</accession>